<proteinExistence type="predicted"/>
<dbReference type="Proteomes" id="UP000823405">
    <property type="component" value="Unassembled WGS sequence"/>
</dbReference>
<dbReference type="OrthoDB" id="2402374at2759"/>
<sequence length="125" mass="13952">MSNNTTTNIPSICTTTITTTDSGNRVTILANMLQSELDRKLADLKDIHKAYNGILANWKDDKPALPPHYCHVVTVCWARSIKMWQYQLHLEAAAAKIEVEIAQFRKEILDVLMNVPIGSVASLSD</sequence>
<dbReference type="EMBL" id="JAAAIN010003357">
    <property type="protein sequence ID" value="KAG0286152.1"/>
    <property type="molecule type" value="Genomic_DNA"/>
</dbReference>
<accession>A0A9P6QQJ9</accession>
<evidence type="ECO:0000313" key="1">
    <source>
        <dbReference type="EMBL" id="KAG0286152.1"/>
    </source>
</evidence>
<dbReference type="AlphaFoldDB" id="A0A9P6QQJ9"/>
<reference evidence="1" key="1">
    <citation type="journal article" date="2020" name="Fungal Divers.">
        <title>Resolving the Mortierellaceae phylogeny through synthesis of multi-gene phylogenetics and phylogenomics.</title>
        <authorList>
            <person name="Vandepol N."/>
            <person name="Liber J."/>
            <person name="Desiro A."/>
            <person name="Na H."/>
            <person name="Kennedy M."/>
            <person name="Barry K."/>
            <person name="Grigoriev I.V."/>
            <person name="Miller A.N."/>
            <person name="O'Donnell K."/>
            <person name="Stajich J.E."/>
            <person name="Bonito G."/>
        </authorList>
    </citation>
    <scope>NUCLEOTIDE SEQUENCE</scope>
    <source>
        <strain evidence="1">NVP60</strain>
    </source>
</reference>
<evidence type="ECO:0000313" key="2">
    <source>
        <dbReference type="Proteomes" id="UP000823405"/>
    </source>
</evidence>
<comment type="caution">
    <text evidence="1">The sequence shown here is derived from an EMBL/GenBank/DDBJ whole genome shotgun (WGS) entry which is preliminary data.</text>
</comment>
<organism evidence="1 2">
    <name type="scientific">Linnemannia gamsii</name>
    <dbReference type="NCBI Taxonomy" id="64522"/>
    <lineage>
        <taxon>Eukaryota</taxon>
        <taxon>Fungi</taxon>
        <taxon>Fungi incertae sedis</taxon>
        <taxon>Mucoromycota</taxon>
        <taxon>Mortierellomycotina</taxon>
        <taxon>Mortierellomycetes</taxon>
        <taxon>Mortierellales</taxon>
        <taxon>Mortierellaceae</taxon>
        <taxon>Linnemannia</taxon>
    </lineage>
</organism>
<name>A0A9P6QQJ9_9FUNG</name>
<keyword evidence="2" id="KW-1185">Reference proteome</keyword>
<gene>
    <name evidence="1" type="ORF">BGZ97_007529</name>
</gene>
<protein>
    <submittedName>
        <fullName evidence="1">Uncharacterized protein</fullName>
    </submittedName>
</protein>